<sequence length="243" mass="26182">MNAVRARGKHYILSRADLFLARALPRGALLGAQNRRRRRASPRRPGPWIHQAGHAARSPGQGGALAAQSGDRVTWSSSSVREGRPGSMTSPGSRQAGSGRGPVDASKKPRPRHSLWPVAGRCASRCQNRASHGEGDPRGPRPDPGRGRRSDAGDACWQSLPLWQFLPWCDGRDCHVAAAPVRRRAARTRRHRGPTTPSSPGSRPGADVRGRGRWACGRAADPGPTFAGRGHAWIACLARRAIR</sequence>
<reference evidence="2 3" key="1">
    <citation type="submission" date="2015-09" db="EMBL/GenBank/DDBJ databases">
        <title>Sorangium comparison.</title>
        <authorList>
            <person name="Zaburannyi N."/>
            <person name="Bunk B."/>
            <person name="Overmann J."/>
            <person name="Mueller R."/>
        </authorList>
    </citation>
    <scope>NUCLEOTIDE SEQUENCE [LARGE SCALE GENOMIC DNA]</scope>
    <source>
        <strain evidence="2 3">So ce836</strain>
    </source>
</reference>
<feature type="compositionally biased region" description="Polar residues" evidence="1">
    <location>
        <begin position="87"/>
        <end position="96"/>
    </location>
</feature>
<feature type="compositionally biased region" description="Basic residues" evidence="1">
    <location>
        <begin position="183"/>
        <end position="193"/>
    </location>
</feature>
<protein>
    <submittedName>
        <fullName evidence="2">Uncharacterized protein</fullName>
    </submittedName>
</protein>
<feature type="compositionally biased region" description="Low complexity" evidence="1">
    <location>
        <begin position="194"/>
        <end position="205"/>
    </location>
</feature>
<evidence type="ECO:0000313" key="2">
    <source>
        <dbReference type="EMBL" id="AUX33036.1"/>
    </source>
</evidence>
<feature type="region of interest" description="Disordered" evidence="1">
    <location>
        <begin position="32"/>
        <end position="153"/>
    </location>
</feature>
<feature type="region of interest" description="Disordered" evidence="1">
    <location>
        <begin position="183"/>
        <end position="210"/>
    </location>
</feature>
<evidence type="ECO:0000256" key="1">
    <source>
        <dbReference type="SAM" id="MobiDB-lite"/>
    </source>
</evidence>
<proteinExistence type="predicted"/>
<gene>
    <name evidence="2" type="ORF">SOCE836_051880</name>
</gene>
<organism evidence="2 3">
    <name type="scientific">Sorangium cellulosum</name>
    <name type="common">Polyangium cellulosum</name>
    <dbReference type="NCBI Taxonomy" id="56"/>
    <lineage>
        <taxon>Bacteria</taxon>
        <taxon>Pseudomonadati</taxon>
        <taxon>Myxococcota</taxon>
        <taxon>Polyangia</taxon>
        <taxon>Polyangiales</taxon>
        <taxon>Polyangiaceae</taxon>
        <taxon>Sorangium</taxon>
    </lineage>
</organism>
<dbReference type="Proteomes" id="UP000295497">
    <property type="component" value="Chromosome"/>
</dbReference>
<evidence type="ECO:0000313" key="3">
    <source>
        <dbReference type="Proteomes" id="UP000295497"/>
    </source>
</evidence>
<dbReference type="EMBL" id="CP012672">
    <property type="protein sequence ID" value="AUX33036.1"/>
    <property type="molecule type" value="Genomic_DNA"/>
</dbReference>
<accession>A0A4P2QSL3</accession>
<name>A0A4P2QSL3_SORCE</name>
<dbReference type="AlphaFoldDB" id="A0A4P2QSL3"/>
<feature type="compositionally biased region" description="Basic and acidic residues" evidence="1">
    <location>
        <begin position="131"/>
        <end position="152"/>
    </location>
</feature>